<gene>
    <name evidence="1" type="ORF">JOB18_017831</name>
</gene>
<protein>
    <submittedName>
        <fullName evidence="1">Uncharacterized protein</fullName>
    </submittedName>
</protein>
<proteinExistence type="predicted"/>
<accession>A0AAV6PII7</accession>
<dbReference type="AlphaFoldDB" id="A0AAV6PII7"/>
<organism evidence="1 2">
    <name type="scientific">Solea senegalensis</name>
    <name type="common">Senegalese sole</name>
    <dbReference type="NCBI Taxonomy" id="28829"/>
    <lineage>
        <taxon>Eukaryota</taxon>
        <taxon>Metazoa</taxon>
        <taxon>Chordata</taxon>
        <taxon>Craniata</taxon>
        <taxon>Vertebrata</taxon>
        <taxon>Euteleostomi</taxon>
        <taxon>Actinopterygii</taxon>
        <taxon>Neopterygii</taxon>
        <taxon>Teleostei</taxon>
        <taxon>Neoteleostei</taxon>
        <taxon>Acanthomorphata</taxon>
        <taxon>Carangaria</taxon>
        <taxon>Pleuronectiformes</taxon>
        <taxon>Pleuronectoidei</taxon>
        <taxon>Soleidae</taxon>
        <taxon>Solea</taxon>
    </lineage>
</organism>
<evidence type="ECO:0000313" key="1">
    <source>
        <dbReference type="EMBL" id="KAG7461368.1"/>
    </source>
</evidence>
<evidence type="ECO:0000313" key="2">
    <source>
        <dbReference type="Proteomes" id="UP000693946"/>
    </source>
</evidence>
<comment type="caution">
    <text evidence="1">The sequence shown here is derived from an EMBL/GenBank/DDBJ whole genome shotgun (WGS) entry which is preliminary data.</text>
</comment>
<keyword evidence="2" id="KW-1185">Reference proteome</keyword>
<dbReference type="EMBL" id="JAGKHQ010001096">
    <property type="protein sequence ID" value="KAG7461368.1"/>
    <property type="molecule type" value="Genomic_DNA"/>
</dbReference>
<dbReference type="Proteomes" id="UP000693946">
    <property type="component" value="Unassembled WGS sequence"/>
</dbReference>
<reference evidence="1 2" key="1">
    <citation type="journal article" date="2021" name="Sci. Rep.">
        <title>Chromosome anchoring in Senegalese sole (Solea senegalensis) reveals sex-associated markers and genome rearrangements in flatfish.</title>
        <authorList>
            <person name="Guerrero-Cozar I."/>
            <person name="Gomez-Garrido J."/>
            <person name="Berbel C."/>
            <person name="Martinez-Blanch J.F."/>
            <person name="Alioto T."/>
            <person name="Claros M.G."/>
            <person name="Gagnaire P.A."/>
            <person name="Manchado M."/>
        </authorList>
    </citation>
    <scope>NUCLEOTIDE SEQUENCE [LARGE SCALE GENOMIC DNA]</scope>
    <source>
        <strain evidence="1">Sse05_10M</strain>
    </source>
</reference>
<name>A0AAV6PII7_SOLSE</name>
<sequence length="200" mass="22942">MMTTTPERRADNNRRRGGEVCTFGSGRVRTHGRRVRVWKSIRALERKESSCAHKHLDNRLLRHEKQLEKYGQNTTRRGAEKNKSLHGRRINGRHPQIVRKNVGCAAASYRGDTEQTSIPTEGKKEEGKEKIQWTCFLRFSQVKTRPFIRGDNVHPAALGLPLALYLPVSRNTRHILLSQKFTSCSSALLLHADLHSQDER</sequence>